<dbReference type="OrthoDB" id="679921at2"/>
<dbReference type="GO" id="GO:0020037">
    <property type="term" value="F:heme binding"/>
    <property type="evidence" value="ECO:0007669"/>
    <property type="project" value="InterPro"/>
</dbReference>
<dbReference type="PROSITE" id="PS51257">
    <property type="entry name" value="PROKAR_LIPOPROTEIN"/>
    <property type="match status" value="1"/>
</dbReference>
<sequence length="106" mass="11848">MTNLRNLKKYTFKPAIFLAFAFAVTLATISCTPKVQAEADDKFSEEYLAQGKTVFENSCARCHDLPSPSEHSAEAWKGILAEMAPKAKLNATQHEMVYNYIISTKN</sequence>
<dbReference type="SUPFAM" id="SSF46626">
    <property type="entry name" value="Cytochrome c"/>
    <property type="match status" value="1"/>
</dbReference>
<keyword evidence="2 4" id="KW-0479">Metal-binding</keyword>
<evidence type="ECO:0000256" key="1">
    <source>
        <dbReference type="ARBA" id="ARBA00022617"/>
    </source>
</evidence>
<name>A0A3N0WSJ7_9FLAO</name>
<dbReference type="AlphaFoldDB" id="A0A3N0WSJ7"/>
<reference evidence="7" key="2">
    <citation type="submission" date="2018-11" db="EMBL/GenBank/DDBJ databases">
        <title>Proposal to divide the Flavobacteriaceae and reorganize its genera based on Amino Acid Identity values calculated from whole genome sequences.</title>
        <authorList>
            <person name="Nicholson A.C."/>
            <person name="Gulvik C.A."/>
            <person name="Whitney A.M."/>
            <person name="Humrighouse B.W."/>
            <person name="Bell M."/>
            <person name="Holmens B."/>
            <person name="Steigerwalt A."/>
            <person name="Villarma A."/>
            <person name="Sheth M."/>
            <person name="Batra D."/>
            <person name="Pryor J."/>
            <person name="Bernardet J.-F."/>
            <person name="Hugo C."/>
            <person name="Kampfer P."/>
            <person name="Newman J."/>
            <person name="Mcquiston J.R."/>
        </authorList>
    </citation>
    <scope>NUCLEOTIDE SEQUENCE [LARGE SCALE GENOMIC DNA]</scope>
    <source>
        <strain evidence="7">H3056</strain>
    </source>
</reference>
<evidence type="ECO:0000259" key="5">
    <source>
        <dbReference type="PROSITE" id="PS51007"/>
    </source>
</evidence>
<dbReference type="InterPro" id="IPR009056">
    <property type="entry name" value="Cyt_c-like_dom"/>
</dbReference>
<accession>A0A3N0WSJ7</accession>
<dbReference type="EMBL" id="RJUG01000004">
    <property type="protein sequence ID" value="ROI08012.1"/>
    <property type="molecule type" value="Genomic_DNA"/>
</dbReference>
<dbReference type="InterPro" id="IPR036909">
    <property type="entry name" value="Cyt_c-like_dom_sf"/>
</dbReference>
<protein>
    <submittedName>
        <fullName evidence="6">Cytochrome C</fullName>
    </submittedName>
</protein>
<dbReference type="PROSITE" id="PS51007">
    <property type="entry name" value="CYTC"/>
    <property type="match status" value="1"/>
</dbReference>
<dbReference type="GO" id="GO:0046872">
    <property type="term" value="F:metal ion binding"/>
    <property type="evidence" value="ECO:0007669"/>
    <property type="project" value="UniProtKB-KW"/>
</dbReference>
<evidence type="ECO:0000313" key="6">
    <source>
        <dbReference type="EMBL" id="ROI08012.1"/>
    </source>
</evidence>
<evidence type="ECO:0000256" key="4">
    <source>
        <dbReference type="PROSITE-ProRule" id="PRU00433"/>
    </source>
</evidence>
<reference evidence="7" key="1">
    <citation type="submission" date="2018-11" db="EMBL/GenBank/DDBJ databases">
        <title>Proposal to divide the Flavobacteriaceae and reorganize its genera based on Amino Acid Identity values calculated from whole genome sequences.</title>
        <authorList>
            <person name="Nicholson A.C."/>
            <person name="Gulvik C.A."/>
            <person name="Whitney A.M."/>
            <person name="Humrighouse B.W."/>
            <person name="Bell M."/>
            <person name="Holmes B."/>
            <person name="Steigerwalt A."/>
            <person name="Villarma A."/>
            <person name="Sheth M."/>
            <person name="Batra D."/>
            <person name="Pryor J."/>
            <person name="Bernardet J.-F."/>
            <person name="Hugo C."/>
            <person name="Kampfer P."/>
            <person name="Newman J."/>
            <person name="Mcquiston J.R."/>
        </authorList>
    </citation>
    <scope>NUCLEOTIDE SEQUENCE [LARGE SCALE GENOMIC DNA]</scope>
    <source>
        <strain evidence="7">H3056</strain>
    </source>
</reference>
<evidence type="ECO:0000256" key="3">
    <source>
        <dbReference type="ARBA" id="ARBA00023004"/>
    </source>
</evidence>
<organism evidence="6 7">
    <name type="scientific">Kaistella daneshvariae</name>
    <dbReference type="NCBI Taxonomy" id="2487074"/>
    <lineage>
        <taxon>Bacteria</taxon>
        <taxon>Pseudomonadati</taxon>
        <taxon>Bacteroidota</taxon>
        <taxon>Flavobacteriia</taxon>
        <taxon>Flavobacteriales</taxon>
        <taxon>Weeksellaceae</taxon>
        <taxon>Chryseobacterium group</taxon>
        <taxon>Kaistella</taxon>
    </lineage>
</organism>
<evidence type="ECO:0000313" key="7">
    <source>
        <dbReference type="Proteomes" id="UP000270224"/>
    </source>
</evidence>
<dbReference type="Gene3D" id="1.10.760.10">
    <property type="entry name" value="Cytochrome c-like domain"/>
    <property type="match status" value="1"/>
</dbReference>
<comment type="caution">
    <text evidence="6">The sequence shown here is derived from an EMBL/GenBank/DDBJ whole genome shotgun (WGS) entry which is preliminary data.</text>
</comment>
<gene>
    <name evidence="6" type="ORF">EGI11_10150</name>
</gene>
<dbReference type="GO" id="GO:0009055">
    <property type="term" value="F:electron transfer activity"/>
    <property type="evidence" value="ECO:0007669"/>
    <property type="project" value="InterPro"/>
</dbReference>
<dbReference type="Proteomes" id="UP000270224">
    <property type="component" value="Unassembled WGS sequence"/>
</dbReference>
<keyword evidence="1 4" id="KW-0349">Heme</keyword>
<keyword evidence="3 4" id="KW-0408">Iron</keyword>
<dbReference type="RefSeq" id="WP_123266323.1">
    <property type="nucleotide sequence ID" value="NZ_RJUG01000004.1"/>
</dbReference>
<feature type="domain" description="Cytochrome c" evidence="5">
    <location>
        <begin position="46"/>
        <end position="106"/>
    </location>
</feature>
<proteinExistence type="predicted"/>
<evidence type="ECO:0000256" key="2">
    <source>
        <dbReference type="ARBA" id="ARBA00022723"/>
    </source>
</evidence>